<feature type="region of interest" description="Disordered" evidence="3">
    <location>
        <begin position="97"/>
        <end position="122"/>
    </location>
</feature>
<evidence type="ECO:0000256" key="2">
    <source>
        <dbReference type="ARBA" id="ARBA00022723"/>
    </source>
</evidence>
<evidence type="ECO:0000313" key="6">
    <source>
        <dbReference type="Proteomes" id="UP000094527"/>
    </source>
</evidence>
<evidence type="ECO:0000256" key="1">
    <source>
        <dbReference type="ARBA" id="ARBA00001968"/>
    </source>
</evidence>
<dbReference type="Proteomes" id="UP000094527">
    <property type="component" value="Unassembled WGS sequence"/>
</dbReference>
<gene>
    <name evidence="5" type="ORF">Ocin01_20133</name>
</gene>
<comment type="caution">
    <text evidence="5">The sequence shown here is derived from an EMBL/GenBank/DDBJ whole genome shotgun (WGS) entry which is preliminary data.</text>
</comment>
<dbReference type="OMA" id="CKTRCIV"/>
<sequence length="134" mass="15144">MKCDSGYPLDSILLTPFANSSTNPIELAYNKAHCKTRCIVEQTIGHWKTRFRALCRSGGYLSYKEAKTCKLIVCSAILHNICKRYLIPLLPEDEDGIDSSIEEEPDPVFIQRDPQGPASEARRRIAERLFDGRA</sequence>
<proteinExistence type="predicted"/>
<dbReference type="OrthoDB" id="6509413at2759"/>
<evidence type="ECO:0000313" key="5">
    <source>
        <dbReference type="EMBL" id="ODM86549.1"/>
    </source>
</evidence>
<protein>
    <submittedName>
        <fullName evidence="5">Putative nuclease HARBI1</fullName>
    </submittedName>
</protein>
<name>A0A1D2M0R1_ORCCI</name>
<dbReference type="AlphaFoldDB" id="A0A1D2M0R1"/>
<dbReference type="InterPro" id="IPR027806">
    <property type="entry name" value="HARBI1_dom"/>
</dbReference>
<feature type="domain" description="DDE Tnp4" evidence="4">
    <location>
        <begin position="4"/>
        <end position="80"/>
    </location>
</feature>
<dbReference type="GO" id="GO:0046872">
    <property type="term" value="F:metal ion binding"/>
    <property type="evidence" value="ECO:0007669"/>
    <property type="project" value="UniProtKB-KW"/>
</dbReference>
<organism evidence="5 6">
    <name type="scientific">Orchesella cincta</name>
    <name type="common">Springtail</name>
    <name type="synonym">Podura cincta</name>
    <dbReference type="NCBI Taxonomy" id="48709"/>
    <lineage>
        <taxon>Eukaryota</taxon>
        <taxon>Metazoa</taxon>
        <taxon>Ecdysozoa</taxon>
        <taxon>Arthropoda</taxon>
        <taxon>Hexapoda</taxon>
        <taxon>Collembola</taxon>
        <taxon>Entomobryomorpha</taxon>
        <taxon>Entomobryoidea</taxon>
        <taxon>Orchesellidae</taxon>
        <taxon>Orchesellinae</taxon>
        <taxon>Orchesella</taxon>
    </lineage>
</organism>
<evidence type="ECO:0000259" key="4">
    <source>
        <dbReference type="Pfam" id="PF13359"/>
    </source>
</evidence>
<keyword evidence="2" id="KW-0479">Metal-binding</keyword>
<comment type="cofactor">
    <cofactor evidence="1">
        <name>a divalent metal cation</name>
        <dbReference type="ChEBI" id="CHEBI:60240"/>
    </cofactor>
</comment>
<dbReference type="EMBL" id="LJIJ01008321">
    <property type="protein sequence ID" value="ODM86549.1"/>
    <property type="molecule type" value="Genomic_DNA"/>
</dbReference>
<dbReference type="Pfam" id="PF13359">
    <property type="entry name" value="DDE_Tnp_4"/>
    <property type="match status" value="1"/>
</dbReference>
<feature type="compositionally biased region" description="Acidic residues" evidence="3">
    <location>
        <begin position="97"/>
        <end position="106"/>
    </location>
</feature>
<reference evidence="5 6" key="1">
    <citation type="journal article" date="2016" name="Genome Biol. Evol.">
        <title>Gene Family Evolution Reflects Adaptation to Soil Environmental Stressors in the Genome of the Collembolan Orchesella cincta.</title>
        <authorList>
            <person name="Faddeeva-Vakhrusheva A."/>
            <person name="Derks M.F."/>
            <person name="Anvar S.Y."/>
            <person name="Agamennone V."/>
            <person name="Suring W."/>
            <person name="Smit S."/>
            <person name="van Straalen N.M."/>
            <person name="Roelofs D."/>
        </authorList>
    </citation>
    <scope>NUCLEOTIDE SEQUENCE [LARGE SCALE GENOMIC DNA]</scope>
    <source>
        <tissue evidence="5">Mixed pool</tissue>
    </source>
</reference>
<keyword evidence="6" id="KW-1185">Reference proteome</keyword>
<accession>A0A1D2M0R1</accession>
<dbReference type="STRING" id="48709.A0A1D2M0R1"/>
<evidence type="ECO:0000256" key="3">
    <source>
        <dbReference type="SAM" id="MobiDB-lite"/>
    </source>
</evidence>